<dbReference type="PANTHER" id="PTHR36449">
    <property type="entry name" value="ACETYLTRANSFERASE-RELATED"/>
    <property type="match status" value="1"/>
</dbReference>
<dbReference type="Proteomes" id="UP000046090">
    <property type="component" value="Unassembled WGS sequence"/>
</dbReference>
<keyword evidence="4" id="KW-1185">Reference proteome</keyword>
<dbReference type="Gene3D" id="3.40.630.30">
    <property type="match status" value="1"/>
</dbReference>
<dbReference type="GeneID" id="76197782"/>
<evidence type="ECO:0000313" key="4">
    <source>
        <dbReference type="Proteomes" id="UP000046090"/>
    </source>
</evidence>
<reference evidence="4" key="1">
    <citation type="submission" date="2014-12" db="EMBL/GenBank/DDBJ databases">
        <authorList>
            <person name="Smet A."/>
        </authorList>
    </citation>
    <scope>NUCLEOTIDE SEQUENCE [LARGE SCALE GENOMIC DNA]</scope>
</reference>
<protein>
    <submittedName>
        <fullName evidence="3">Uncharacterized protein</fullName>
    </submittedName>
</protein>
<sequence length="171" mass="19544">MLVSLSELLDAPYIEALLESFRCSKNTDLQDFLHNKALKLEVSHHARTYILFSQEGKIEGFFSLALNILETKGLSKTRIKKLSTSHNPHLERLPCVILGQLGKDDRSTISGDELLRHAIAIIEEGRKYFGGKFVLIDSINVEKVIKFYERHLFKALPIDNDGLIKMVRFFN</sequence>
<dbReference type="AlphaFoldDB" id="A0A0K2YEE0"/>
<dbReference type="EMBL" id="CDMK01000005">
    <property type="protein sequence ID" value="CRI35345.1"/>
    <property type="molecule type" value="Genomic_DNA"/>
</dbReference>
<name>A0A0K2YEE0_HELHE</name>
<evidence type="ECO:0000313" key="3">
    <source>
        <dbReference type="EMBL" id="CRI35345.1"/>
    </source>
</evidence>
<gene>
    <name evidence="3" type="ORF">HHE01_00090</name>
</gene>
<dbReference type="GO" id="GO:0016746">
    <property type="term" value="F:acyltransferase activity"/>
    <property type="evidence" value="ECO:0007669"/>
    <property type="project" value="UniProtKB-KW"/>
</dbReference>
<dbReference type="RefSeq" id="WP_053825858.1">
    <property type="nucleotide sequence ID" value="NZ_AP026686.1"/>
</dbReference>
<dbReference type="PANTHER" id="PTHR36449:SF1">
    <property type="entry name" value="ACETYLTRANSFERASE"/>
    <property type="match status" value="1"/>
</dbReference>
<organism evidence="3 4">
    <name type="scientific">Helicobacter heilmannii</name>
    <dbReference type="NCBI Taxonomy" id="35817"/>
    <lineage>
        <taxon>Bacteria</taxon>
        <taxon>Pseudomonadati</taxon>
        <taxon>Campylobacterota</taxon>
        <taxon>Epsilonproteobacteria</taxon>
        <taxon>Campylobacterales</taxon>
        <taxon>Helicobacteraceae</taxon>
        <taxon>Helicobacter</taxon>
    </lineage>
</organism>
<accession>A0A0K2YEE0</accession>
<keyword evidence="2" id="KW-0012">Acyltransferase</keyword>
<evidence type="ECO:0000256" key="2">
    <source>
        <dbReference type="ARBA" id="ARBA00023315"/>
    </source>
</evidence>
<evidence type="ECO:0000256" key="1">
    <source>
        <dbReference type="ARBA" id="ARBA00022679"/>
    </source>
</evidence>
<keyword evidence="1" id="KW-0808">Transferase</keyword>
<proteinExistence type="predicted"/>